<keyword evidence="3" id="KW-1185">Reference proteome</keyword>
<accession>A0A1M7Z522</accession>
<dbReference type="STRING" id="1073327.SAMN04488108_0536"/>
<proteinExistence type="predicted"/>
<protein>
    <recommendedName>
        <fullName evidence="4">DUF1684 domain-containing protein</fullName>
    </recommendedName>
</protein>
<feature type="chain" id="PRO_5012568321" description="DUF1684 domain-containing protein" evidence="1">
    <location>
        <begin position="23"/>
        <end position="296"/>
    </location>
</feature>
<evidence type="ECO:0008006" key="4">
    <source>
        <dbReference type="Google" id="ProtNLM"/>
    </source>
</evidence>
<dbReference type="Pfam" id="PF07920">
    <property type="entry name" value="DUF1684"/>
    <property type="match status" value="1"/>
</dbReference>
<evidence type="ECO:0000256" key="1">
    <source>
        <dbReference type="SAM" id="SignalP"/>
    </source>
</evidence>
<dbReference type="PANTHER" id="PTHR41913:SF1">
    <property type="entry name" value="DUF1684 DOMAIN-CONTAINING PROTEIN"/>
    <property type="match status" value="1"/>
</dbReference>
<name>A0A1M7Z522_9BACT</name>
<dbReference type="InterPro" id="IPR012467">
    <property type="entry name" value="DUF1684"/>
</dbReference>
<evidence type="ECO:0000313" key="3">
    <source>
        <dbReference type="Proteomes" id="UP000184609"/>
    </source>
</evidence>
<reference evidence="3" key="1">
    <citation type="submission" date="2016-12" db="EMBL/GenBank/DDBJ databases">
        <authorList>
            <person name="Varghese N."/>
            <person name="Submissions S."/>
        </authorList>
    </citation>
    <scope>NUCLEOTIDE SEQUENCE [LARGE SCALE GENOMIC DNA]</scope>
    <source>
        <strain evidence="3">DSM 25035</strain>
    </source>
</reference>
<dbReference type="Proteomes" id="UP000184609">
    <property type="component" value="Unassembled WGS sequence"/>
</dbReference>
<sequence length="296" mass="33921">MKFLKAILPLIFLSNSSFSSYAQVVHLGSAGFEPWKKDRFEEITTENGWLNLSGLFWLEENKTTLNEAGNNLSLESNPNEKNLGSFIMKSDSVWFIPNPETKSKFNLPSKVLQFPEEHYGDLALKVGQWKWSIIERGGLYGVRVRNLKHPAVEQFDGIPVYDYNPEWNFEAKFIPKFNESITITNVLGQEYDWNVMGHILFNFNGVDYELLALEEEGKLWVIFSDETNLADTYPTGRYMYVGFPDRTGKLALDFNYAYNPPCAFTSFATCPIPPKDNRLDFAIPAGEKMPKVLQIH</sequence>
<dbReference type="EMBL" id="FRXN01000001">
    <property type="protein sequence ID" value="SHO60047.1"/>
    <property type="molecule type" value="Genomic_DNA"/>
</dbReference>
<gene>
    <name evidence="2" type="ORF">SAMN04488108_0536</name>
</gene>
<dbReference type="AlphaFoldDB" id="A0A1M7Z522"/>
<dbReference type="OrthoDB" id="5493262at2"/>
<organism evidence="2 3">
    <name type="scientific">Algoriphagus zhangzhouensis</name>
    <dbReference type="NCBI Taxonomy" id="1073327"/>
    <lineage>
        <taxon>Bacteria</taxon>
        <taxon>Pseudomonadati</taxon>
        <taxon>Bacteroidota</taxon>
        <taxon>Cytophagia</taxon>
        <taxon>Cytophagales</taxon>
        <taxon>Cyclobacteriaceae</taxon>
        <taxon>Algoriphagus</taxon>
    </lineage>
</organism>
<keyword evidence="1" id="KW-0732">Signal</keyword>
<dbReference type="RefSeq" id="WP_073570194.1">
    <property type="nucleotide sequence ID" value="NZ_FRXN01000001.1"/>
</dbReference>
<dbReference type="PANTHER" id="PTHR41913">
    <property type="entry name" value="DUF1684 DOMAIN-CONTAINING PROTEIN"/>
    <property type="match status" value="1"/>
</dbReference>
<evidence type="ECO:0000313" key="2">
    <source>
        <dbReference type="EMBL" id="SHO60047.1"/>
    </source>
</evidence>
<feature type="signal peptide" evidence="1">
    <location>
        <begin position="1"/>
        <end position="22"/>
    </location>
</feature>